<protein>
    <submittedName>
        <fullName evidence="10">MFS transporter</fullName>
    </submittedName>
</protein>
<feature type="region of interest" description="Disordered" evidence="7">
    <location>
        <begin position="539"/>
        <end position="558"/>
    </location>
</feature>
<feature type="transmembrane region" description="Helical" evidence="8">
    <location>
        <begin position="116"/>
        <end position="137"/>
    </location>
</feature>
<dbReference type="GO" id="GO:0005886">
    <property type="term" value="C:plasma membrane"/>
    <property type="evidence" value="ECO:0007669"/>
    <property type="project" value="TreeGrafter"/>
</dbReference>
<evidence type="ECO:0000256" key="1">
    <source>
        <dbReference type="ARBA" id="ARBA00004127"/>
    </source>
</evidence>
<dbReference type="EMBL" id="JAJTJA010000007">
    <property type="protein sequence ID" value="KAH8695983.1"/>
    <property type="molecule type" value="Genomic_DNA"/>
</dbReference>
<keyword evidence="6 8" id="KW-0472">Membrane</keyword>
<keyword evidence="11" id="KW-1185">Reference proteome</keyword>
<dbReference type="PANTHER" id="PTHR23501:SF78">
    <property type="entry name" value="MAJOR FACILITATOR SUPERFAMILY (MFS) PROFILE DOMAIN-CONTAINING PROTEIN-RELATED"/>
    <property type="match status" value="1"/>
</dbReference>
<feature type="region of interest" description="Disordered" evidence="7">
    <location>
        <begin position="509"/>
        <end position="531"/>
    </location>
</feature>
<dbReference type="Gene3D" id="1.20.1250.20">
    <property type="entry name" value="MFS general substrate transporter like domains"/>
    <property type="match status" value="2"/>
</dbReference>
<comment type="subcellular location">
    <subcellularLocation>
        <location evidence="1">Endomembrane system</location>
        <topology evidence="1">Multi-pass membrane protein</topology>
    </subcellularLocation>
</comment>
<name>A0AAD4KMB5_9EURO</name>
<feature type="transmembrane region" description="Helical" evidence="8">
    <location>
        <begin position="180"/>
        <end position="199"/>
    </location>
</feature>
<comment type="similarity">
    <text evidence="2">Belongs to the major facilitator superfamily.</text>
</comment>
<dbReference type="AlphaFoldDB" id="A0AAD4KMB5"/>
<feature type="compositionally biased region" description="Basic and acidic residues" evidence="7">
    <location>
        <begin position="509"/>
        <end position="519"/>
    </location>
</feature>
<organism evidence="10 11">
    <name type="scientific">Talaromyces proteolyticus</name>
    <dbReference type="NCBI Taxonomy" id="1131652"/>
    <lineage>
        <taxon>Eukaryota</taxon>
        <taxon>Fungi</taxon>
        <taxon>Dikarya</taxon>
        <taxon>Ascomycota</taxon>
        <taxon>Pezizomycotina</taxon>
        <taxon>Eurotiomycetes</taxon>
        <taxon>Eurotiomycetidae</taxon>
        <taxon>Eurotiales</taxon>
        <taxon>Trichocomaceae</taxon>
        <taxon>Talaromyces</taxon>
        <taxon>Talaromyces sect. Bacilispori</taxon>
    </lineage>
</organism>
<feature type="transmembrane region" description="Helical" evidence="8">
    <location>
        <begin position="349"/>
        <end position="370"/>
    </location>
</feature>
<dbReference type="SUPFAM" id="SSF103473">
    <property type="entry name" value="MFS general substrate transporter"/>
    <property type="match status" value="1"/>
</dbReference>
<evidence type="ECO:0000256" key="2">
    <source>
        <dbReference type="ARBA" id="ARBA00008335"/>
    </source>
</evidence>
<gene>
    <name evidence="10" type="ORF">BGW36DRAFT_342361</name>
</gene>
<dbReference type="Proteomes" id="UP001201262">
    <property type="component" value="Unassembled WGS sequence"/>
</dbReference>
<evidence type="ECO:0000256" key="3">
    <source>
        <dbReference type="ARBA" id="ARBA00022448"/>
    </source>
</evidence>
<evidence type="ECO:0000256" key="7">
    <source>
        <dbReference type="SAM" id="MobiDB-lite"/>
    </source>
</evidence>
<evidence type="ECO:0000256" key="5">
    <source>
        <dbReference type="ARBA" id="ARBA00022989"/>
    </source>
</evidence>
<feature type="transmembrane region" description="Helical" evidence="8">
    <location>
        <begin position="279"/>
        <end position="299"/>
    </location>
</feature>
<comment type="caution">
    <text evidence="10">The sequence shown here is derived from an EMBL/GenBank/DDBJ whole genome shotgun (WGS) entry which is preliminary data.</text>
</comment>
<dbReference type="InterPro" id="IPR036259">
    <property type="entry name" value="MFS_trans_sf"/>
</dbReference>
<proteinExistence type="inferred from homology"/>
<feature type="transmembrane region" description="Helical" evidence="8">
    <location>
        <begin position="220"/>
        <end position="241"/>
    </location>
</feature>
<evidence type="ECO:0000256" key="8">
    <source>
        <dbReference type="SAM" id="Phobius"/>
    </source>
</evidence>
<feature type="domain" description="Major facilitator superfamily (MFS) profile" evidence="9">
    <location>
        <begin position="26"/>
        <end position="506"/>
    </location>
</feature>
<feature type="transmembrane region" description="Helical" evidence="8">
    <location>
        <begin position="376"/>
        <end position="398"/>
    </location>
</feature>
<dbReference type="FunFam" id="1.20.1720.10:FF:000013">
    <property type="entry name" value="Related to multidrug resistance proteins"/>
    <property type="match status" value="1"/>
</dbReference>
<feature type="transmembrane region" description="Helical" evidence="8">
    <location>
        <begin position="20"/>
        <end position="41"/>
    </location>
</feature>
<dbReference type="InterPro" id="IPR020846">
    <property type="entry name" value="MFS_dom"/>
</dbReference>
<evidence type="ECO:0000256" key="6">
    <source>
        <dbReference type="ARBA" id="ARBA00023136"/>
    </source>
</evidence>
<evidence type="ECO:0000256" key="4">
    <source>
        <dbReference type="ARBA" id="ARBA00022692"/>
    </source>
</evidence>
<feature type="transmembrane region" description="Helical" evidence="8">
    <location>
        <begin position="247"/>
        <end position="267"/>
    </location>
</feature>
<dbReference type="RefSeq" id="XP_046070921.1">
    <property type="nucleotide sequence ID" value="XM_046213122.1"/>
</dbReference>
<dbReference type="GeneID" id="70243409"/>
<dbReference type="Pfam" id="PF07690">
    <property type="entry name" value="MFS_1"/>
    <property type="match status" value="1"/>
</dbReference>
<dbReference type="GO" id="GO:0012505">
    <property type="term" value="C:endomembrane system"/>
    <property type="evidence" value="ECO:0007669"/>
    <property type="project" value="UniProtKB-SubCell"/>
</dbReference>
<feature type="transmembrane region" description="Helical" evidence="8">
    <location>
        <begin position="91"/>
        <end position="110"/>
    </location>
</feature>
<evidence type="ECO:0000313" key="11">
    <source>
        <dbReference type="Proteomes" id="UP001201262"/>
    </source>
</evidence>
<reference evidence="10" key="1">
    <citation type="submission" date="2021-12" db="EMBL/GenBank/DDBJ databases">
        <title>Convergent genome expansion in fungi linked to evolution of root-endophyte symbiosis.</title>
        <authorList>
            <consortium name="DOE Joint Genome Institute"/>
            <person name="Ke Y.-H."/>
            <person name="Bonito G."/>
            <person name="Liao H.-L."/>
            <person name="Looney B."/>
            <person name="Rojas-Flechas A."/>
            <person name="Nash J."/>
            <person name="Hameed K."/>
            <person name="Schadt C."/>
            <person name="Martin F."/>
            <person name="Crous P.W."/>
            <person name="Miettinen O."/>
            <person name="Magnuson J.K."/>
            <person name="Labbe J."/>
            <person name="Jacobson D."/>
            <person name="Doktycz M.J."/>
            <person name="Veneault-Fourrey C."/>
            <person name="Kuo A."/>
            <person name="Mondo S."/>
            <person name="Calhoun S."/>
            <person name="Riley R."/>
            <person name="Ohm R."/>
            <person name="LaButti K."/>
            <person name="Andreopoulos B."/>
            <person name="Pangilinan J."/>
            <person name="Nolan M."/>
            <person name="Tritt A."/>
            <person name="Clum A."/>
            <person name="Lipzen A."/>
            <person name="Daum C."/>
            <person name="Barry K."/>
            <person name="Grigoriev I.V."/>
            <person name="Vilgalys R."/>
        </authorList>
    </citation>
    <scope>NUCLEOTIDE SEQUENCE</scope>
    <source>
        <strain evidence="10">PMI_201</strain>
    </source>
</reference>
<keyword evidence="3" id="KW-0813">Transport</keyword>
<feature type="transmembrane region" description="Helical" evidence="8">
    <location>
        <begin position="149"/>
        <end position="168"/>
    </location>
</feature>
<evidence type="ECO:0000259" key="9">
    <source>
        <dbReference type="PROSITE" id="PS50850"/>
    </source>
</evidence>
<feature type="transmembrane region" description="Helical" evidence="8">
    <location>
        <begin position="419"/>
        <end position="440"/>
    </location>
</feature>
<evidence type="ECO:0000313" key="10">
    <source>
        <dbReference type="EMBL" id="KAH8695983.1"/>
    </source>
</evidence>
<keyword evidence="4 8" id="KW-0812">Transmembrane</keyword>
<keyword evidence="5 8" id="KW-1133">Transmembrane helix</keyword>
<dbReference type="InterPro" id="IPR011701">
    <property type="entry name" value="MFS"/>
</dbReference>
<dbReference type="FunFam" id="1.20.1250.20:FF:000436">
    <property type="entry name" value="MFS transporter, putative"/>
    <property type="match status" value="1"/>
</dbReference>
<dbReference type="PROSITE" id="PS50850">
    <property type="entry name" value="MFS"/>
    <property type="match status" value="1"/>
</dbReference>
<sequence>MGRHRNAEKSLQDQTNILPIGQLIIVFSGLAFSLLICFIDQNGISVALPTISKELNAEQTISWAGTSALIANTVCTVLYGRLSDIFGRKSVYLSVLILLSIADLLCGLSQNASMLYVFRALAGIATGGITNMTMIIVSDVVTLQDRGKYQGILGSCVGLGNVIGPFISAAFVQRASWRDIFYLLCPWAAVCAIIAWFLLPSKMRPESRKSQVKKIDFWGVLTSTIAIIFVLIPVSGGGLYFQWNSPMVISMLIIGGCSFVAFLFIEWKVAALPMMPLSLFKSPVITALFAQSFLLGAAYQSLLYYLPLYIQNGRGWSPIQSALLTMPMVLPQSMASISSGLYMSRRNRYLEVICTGFALWLLGSGLTLMFDDSTSKGVICGVLVVVGGGIGCTFQPTLVAMQAHTTMAKRAVVISVRNFFRCGGGAVGLAVSAAILQAVLKRNLPAGYEYLAHSTYATPDRSSVPAADWDAIVNAYVKASHAVFIFQVPLVGLCLLCCVFIRDKGLNKPEEKNTQKETPKAATESTATTQVDVEMEAVEGEDNFGHNVPGQSDEKEKDAMCLVTSPALEVTAEKTRS</sequence>
<dbReference type="PANTHER" id="PTHR23501">
    <property type="entry name" value="MAJOR FACILITATOR SUPERFAMILY"/>
    <property type="match status" value="1"/>
</dbReference>
<feature type="transmembrane region" description="Helical" evidence="8">
    <location>
        <begin position="479"/>
        <end position="501"/>
    </location>
</feature>
<accession>A0AAD4KMB5</accession>
<dbReference type="GO" id="GO:0046943">
    <property type="term" value="F:carboxylic acid transmembrane transporter activity"/>
    <property type="evidence" value="ECO:0007669"/>
    <property type="project" value="UniProtKB-ARBA"/>
</dbReference>